<dbReference type="GO" id="GO:0004497">
    <property type="term" value="F:monooxygenase activity"/>
    <property type="evidence" value="ECO:0007669"/>
    <property type="project" value="InterPro"/>
</dbReference>
<dbReference type="InterPro" id="IPR002401">
    <property type="entry name" value="Cyt_P450_E_grp-I"/>
</dbReference>
<dbReference type="PANTHER" id="PTHR47945">
    <property type="entry name" value="CYTOCHROME P450 84A1-RELATED"/>
    <property type="match status" value="1"/>
</dbReference>
<evidence type="ECO:0000313" key="2">
    <source>
        <dbReference type="Proteomes" id="UP001457282"/>
    </source>
</evidence>
<dbReference type="InterPro" id="IPR036396">
    <property type="entry name" value="Cyt_P450_sf"/>
</dbReference>
<protein>
    <submittedName>
        <fullName evidence="1">Uncharacterized protein</fullName>
    </submittedName>
</protein>
<gene>
    <name evidence="1" type="ORF">M0R45_008399</name>
</gene>
<dbReference type="InterPro" id="IPR053062">
    <property type="entry name" value="CYP450_84A"/>
</dbReference>
<sequence>MAKARKSLDVFIDKIIDDHMAKKNIKKDDSDQTDMVDELIAFFGNDAHKESDDSNSSFALTRDNIKALIMDVMFGGTETVASVIEWTLAELMKSP</sequence>
<dbReference type="AlphaFoldDB" id="A0AAW1Y3Y3"/>
<evidence type="ECO:0000313" key="1">
    <source>
        <dbReference type="EMBL" id="KAK9942750.1"/>
    </source>
</evidence>
<dbReference type="Gene3D" id="1.10.630.10">
    <property type="entry name" value="Cytochrome P450"/>
    <property type="match status" value="1"/>
</dbReference>
<dbReference type="EMBL" id="JBEDUW010000002">
    <property type="protein sequence ID" value="KAK9942750.1"/>
    <property type="molecule type" value="Genomic_DNA"/>
</dbReference>
<keyword evidence="2" id="KW-1185">Reference proteome</keyword>
<dbReference type="PANTHER" id="PTHR47945:SF6">
    <property type="entry name" value="FERULATE 5-HYDROXYLASE"/>
    <property type="match status" value="1"/>
</dbReference>
<reference evidence="1 2" key="1">
    <citation type="journal article" date="2023" name="G3 (Bethesda)">
        <title>A chromosome-length genome assembly and annotation of blackberry (Rubus argutus, cv. 'Hillquist').</title>
        <authorList>
            <person name="Bruna T."/>
            <person name="Aryal R."/>
            <person name="Dudchenko O."/>
            <person name="Sargent D.J."/>
            <person name="Mead D."/>
            <person name="Buti M."/>
            <person name="Cavallini A."/>
            <person name="Hytonen T."/>
            <person name="Andres J."/>
            <person name="Pham M."/>
            <person name="Weisz D."/>
            <person name="Mascagni F."/>
            <person name="Usai G."/>
            <person name="Natali L."/>
            <person name="Bassil N."/>
            <person name="Fernandez G.E."/>
            <person name="Lomsadze A."/>
            <person name="Armour M."/>
            <person name="Olukolu B."/>
            <person name="Poorten T."/>
            <person name="Britton C."/>
            <person name="Davik J."/>
            <person name="Ashrafi H."/>
            <person name="Aiden E.L."/>
            <person name="Borodovsky M."/>
            <person name="Worthington M."/>
        </authorList>
    </citation>
    <scope>NUCLEOTIDE SEQUENCE [LARGE SCALE GENOMIC DNA]</scope>
    <source>
        <strain evidence="1">PI 553951</strain>
    </source>
</reference>
<dbReference type="Pfam" id="PF00067">
    <property type="entry name" value="p450"/>
    <property type="match status" value="1"/>
</dbReference>
<dbReference type="Proteomes" id="UP001457282">
    <property type="component" value="Unassembled WGS sequence"/>
</dbReference>
<dbReference type="GO" id="GO:0016705">
    <property type="term" value="F:oxidoreductase activity, acting on paired donors, with incorporation or reduction of molecular oxygen"/>
    <property type="evidence" value="ECO:0007669"/>
    <property type="project" value="InterPro"/>
</dbReference>
<name>A0AAW1Y3Y3_RUBAR</name>
<comment type="caution">
    <text evidence="1">The sequence shown here is derived from an EMBL/GenBank/DDBJ whole genome shotgun (WGS) entry which is preliminary data.</text>
</comment>
<dbReference type="GO" id="GO:0005506">
    <property type="term" value="F:iron ion binding"/>
    <property type="evidence" value="ECO:0007669"/>
    <property type="project" value="InterPro"/>
</dbReference>
<dbReference type="GO" id="GO:0020037">
    <property type="term" value="F:heme binding"/>
    <property type="evidence" value="ECO:0007669"/>
    <property type="project" value="InterPro"/>
</dbReference>
<proteinExistence type="predicted"/>
<organism evidence="1 2">
    <name type="scientific">Rubus argutus</name>
    <name type="common">Southern blackberry</name>
    <dbReference type="NCBI Taxonomy" id="59490"/>
    <lineage>
        <taxon>Eukaryota</taxon>
        <taxon>Viridiplantae</taxon>
        <taxon>Streptophyta</taxon>
        <taxon>Embryophyta</taxon>
        <taxon>Tracheophyta</taxon>
        <taxon>Spermatophyta</taxon>
        <taxon>Magnoliopsida</taxon>
        <taxon>eudicotyledons</taxon>
        <taxon>Gunneridae</taxon>
        <taxon>Pentapetalae</taxon>
        <taxon>rosids</taxon>
        <taxon>fabids</taxon>
        <taxon>Rosales</taxon>
        <taxon>Rosaceae</taxon>
        <taxon>Rosoideae</taxon>
        <taxon>Rosoideae incertae sedis</taxon>
        <taxon>Rubus</taxon>
    </lineage>
</organism>
<dbReference type="SUPFAM" id="SSF48264">
    <property type="entry name" value="Cytochrome P450"/>
    <property type="match status" value="1"/>
</dbReference>
<accession>A0AAW1Y3Y3</accession>
<dbReference type="PRINTS" id="PR00463">
    <property type="entry name" value="EP450I"/>
</dbReference>
<dbReference type="InterPro" id="IPR001128">
    <property type="entry name" value="Cyt_P450"/>
</dbReference>